<name>X1EFQ5_9ZZZZ</name>
<dbReference type="AlphaFoldDB" id="X1EFQ5"/>
<accession>X1EFQ5</accession>
<dbReference type="EMBL" id="BART01035601">
    <property type="protein sequence ID" value="GAH15964.1"/>
    <property type="molecule type" value="Genomic_DNA"/>
</dbReference>
<gene>
    <name evidence="1" type="ORF">S01H4_60391</name>
</gene>
<organism evidence="1">
    <name type="scientific">marine sediment metagenome</name>
    <dbReference type="NCBI Taxonomy" id="412755"/>
    <lineage>
        <taxon>unclassified sequences</taxon>
        <taxon>metagenomes</taxon>
        <taxon>ecological metagenomes</taxon>
    </lineage>
</organism>
<protein>
    <submittedName>
        <fullName evidence="1">Uncharacterized protein</fullName>
    </submittedName>
</protein>
<comment type="caution">
    <text evidence="1">The sequence shown here is derived from an EMBL/GenBank/DDBJ whole genome shotgun (WGS) entry which is preliminary data.</text>
</comment>
<proteinExistence type="predicted"/>
<feature type="non-terminal residue" evidence="1">
    <location>
        <position position="1"/>
    </location>
</feature>
<reference evidence="1" key="1">
    <citation type="journal article" date="2014" name="Front. Microbiol.">
        <title>High frequency of phylogenetically diverse reductive dehalogenase-homologous genes in deep subseafloor sedimentary metagenomes.</title>
        <authorList>
            <person name="Kawai M."/>
            <person name="Futagami T."/>
            <person name="Toyoda A."/>
            <person name="Takaki Y."/>
            <person name="Nishi S."/>
            <person name="Hori S."/>
            <person name="Arai W."/>
            <person name="Tsubouchi T."/>
            <person name="Morono Y."/>
            <person name="Uchiyama I."/>
            <person name="Ito T."/>
            <person name="Fujiyama A."/>
            <person name="Inagaki F."/>
            <person name="Takami H."/>
        </authorList>
    </citation>
    <scope>NUCLEOTIDE SEQUENCE</scope>
    <source>
        <strain evidence="1">Expedition CK06-06</strain>
    </source>
</reference>
<sequence length="104" mass="10762">DLQDLINNTMSAGRTSGGLIESSGVAGDIKVNLGTGFIKTTDSPIGLTRSFNWVDTVIVKGALPGNIIDKETNYIFIAYLPGSTGTLYPSVGYPVTAGIVIPSG</sequence>
<evidence type="ECO:0000313" key="1">
    <source>
        <dbReference type="EMBL" id="GAH15964.1"/>
    </source>
</evidence>